<evidence type="ECO:0000313" key="3">
    <source>
        <dbReference type="Proteomes" id="UP000608955"/>
    </source>
</evidence>
<dbReference type="PANTHER" id="PTHR30354:SF11">
    <property type="entry name" value="PERMEASE"/>
    <property type="match status" value="1"/>
</dbReference>
<proteinExistence type="predicted"/>
<reference evidence="2" key="2">
    <citation type="submission" date="2020-09" db="EMBL/GenBank/DDBJ databases">
        <authorList>
            <person name="Sun Q."/>
            <person name="Ohkuma M."/>
        </authorList>
    </citation>
    <scope>NUCLEOTIDE SEQUENCE</scope>
    <source>
        <strain evidence="2">JCM 4654</strain>
    </source>
</reference>
<dbReference type="Pfam" id="PF02447">
    <property type="entry name" value="GntP_permease"/>
    <property type="match status" value="1"/>
</dbReference>
<comment type="caution">
    <text evidence="2">The sequence shown here is derived from an EMBL/GenBank/DDBJ whole genome shotgun (WGS) entry which is preliminary data.</text>
</comment>
<evidence type="ECO:0000313" key="2">
    <source>
        <dbReference type="EMBL" id="GHD95995.1"/>
    </source>
</evidence>
<keyword evidence="1" id="KW-0812">Transmembrane</keyword>
<organism evidence="2 3">
    <name type="scientific">Streptomyces naganishii JCM 4654</name>
    <dbReference type="NCBI Taxonomy" id="1306179"/>
    <lineage>
        <taxon>Bacteria</taxon>
        <taxon>Bacillati</taxon>
        <taxon>Actinomycetota</taxon>
        <taxon>Actinomycetes</taxon>
        <taxon>Kitasatosporales</taxon>
        <taxon>Streptomycetaceae</taxon>
        <taxon>Streptomyces</taxon>
    </lineage>
</organism>
<keyword evidence="1" id="KW-0472">Membrane</keyword>
<dbReference type="AlphaFoldDB" id="A0A919CYZ1"/>
<protein>
    <recommendedName>
        <fullName evidence="4">Gluconate transporter</fullName>
    </recommendedName>
</protein>
<dbReference type="InterPro" id="IPR003474">
    <property type="entry name" value="Glcn_transporter"/>
</dbReference>
<reference evidence="2" key="1">
    <citation type="journal article" date="2014" name="Int. J. Syst. Evol. Microbiol.">
        <title>Complete genome sequence of Corynebacterium casei LMG S-19264T (=DSM 44701T), isolated from a smear-ripened cheese.</title>
        <authorList>
            <consortium name="US DOE Joint Genome Institute (JGI-PGF)"/>
            <person name="Walter F."/>
            <person name="Albersmeier A."/>
            <person name="Kalinowski J."/>
            <person name="Ruckert C."/>
        </authorList>
    </citation>
    <scope>NUCLEOTIDE SEQUENCE</scope>
    <source>
        <strain evidence="2">JCM 4654</strain>
    </source>
</reference>
<gene>
    <name evidence="2" type="ORF">GCM10010508_62990</name>
</gene>
<evidence type="ECO:0000256" key="1">
    <source>
        <dbReference type="SAM" id="Phobius"/>
    </source>
</evidence>
<keyword evidence="3" id="KW-1185">Reference proteome</keyword>
<accession>A0A919CYZ1</accession>
<feature type="transmembrane region" description="Helical" evidence="1">
    <location>
        <begin position="51"/>
        <end position="72"/>
    </location>
</feature>
<feature type="transmembrane region" description="Helical" evidence="1">
    <location>
        <begin position="6"/>
        <end position="27"/>
    </location>
</feature>
<keyword evidence="1" id="KW-1133">Transmembrane helix</keyword>
<dbReference type="PANTHER" id="PTHR30354">
    <property type="entry name" value="GNT FAMILY GLUCONATE TRANSPORTER"/>
    <property type="match status" value="1"/>
</dbReference>
<evidence type="ECO:0008006" key="4">
    <source>
        <dbReference type="Google" id="ProtNLM"/>
    </source>
</evidence>
<name>A0A919CYZ1_9ACTN</name>
<dbReference type="GO" id="GO:0015128">
    <property type="term" value="F:gluconate transmembrane transporter activity"/>
    <property type="evidence" value="ECO:0007669"/>
    <property type="project" value="InterPro"/>
</dbReference>
<dbReference type="Proteomes" id="UP000608955">
    <property type="component" value="Unassembled WGS sequence"/>
</dbReference>
<dbReference type="EMBL" id="BMVF01000025">
    <property type="protein sequence ID" value="GHD95995.1"/>
    <property type="molecule type" value="Genomic_DNA"/>
</dbReference>
<dbReference type="GO" id="GO:0005886">
    <property type="term" value="C:plasma membrane"/>
    <property type="evidence" value="ECO:0007669"/>
    <property type="project" value="TreeGrafter"/>
</dbReference>
<dbReference type="RefSeq" id="WP_229865713.1">
    <property type="nucleotide sequence ID" value="NZ_BMVF01000025.1"/>
</dbReference>
<sequence length="73" mass="7781">MVTDASPGLVSLLVLAIGCGSIGLNWVNHSGFWFIKEVFGMTIGQATKTHMIVQTIVSVVGFAAVWVLSLFLT</sequence>